<accession>A0ACC2NMH1</accession>
<organism evidence="1 2">
    <name type="scientific">Eretmocerus hayati</name>
    <dbReference type="NCBI Taxonomy" id="131215"/>
    <lineage>
        <taxon>Eukaryota</taxon>
        <taxon>Metazoa</taxon>
        <taxon>Ecdysozoa</taxon>
        <taxon>Arthropoda</taxon>
        <taxon>Hexapoda</taxon>
        <taxon>Insecta</taxon>
        <taxon>Pterygota</taxon>
        <taxon>Neoptera</taxon>
        <taxon>Endopterygota</taxon>
        <taxon>Hymenoptera</taxon>
        <taxon>Apocrita</taxon>
        <taxon>Proctotrupomorpha</taxon>
        <taxon>Chalcidoidea</taxon>
        <taxon>Aphelinidae</taxon>
        <taxon>Aphelininae</taxon>
        <taxon>Eretmocerus</taxon>
    </lineage>
</organism>
<name>A0ACC2NMH1_9HYME</name>
<reference evidence="1" key="1">
    <citation type="submission" date="2023-04" db="EMBL/GenBank/DDBJ databases">
        <title>A chromosome-level genome assembly of the parasitoid wasp Eretmocerus hayati.</title>
        <authorList>
            <person name="Zhong Y."/>
            <person name="Liu S."/>
            <person name="Liu Y."/>
        </authorList>
    </citation>
    <scope>NUCLEOTIDE SEQUENCE</scope>
    <source>
        <strain evidence="1">ZJU_SS_LIU_2023</strain>
    </source>
</reference>
<evidence type="ECO:0000313" key="2">
    <source>
        <dbReference type="Proteomes" id="UP001239111"/>
    </source>
</evidence>
<gene>
    <name evidence="1" type="ORF">QAD02_003365</name>
</gene>
<evidence type="ECO:0000313" key="1">
    <source>
        <dbReference type="EMBL" id="KAJ8672106.1"/>
    </source>
</evidence>
<keyword evidence="2" id="KW-1185">Reference proteome</keyword>
<protein>
    <submittedName>
        <fullName evidence="1">Uncharacterized protein</fullName>
    </submittedName>
</protein>
<sequence>MNSTTGPSLPQERSTASAATCNASPNTGSSFTSFDPLSAEEVRSLSSSMREHRDLLLKCLRDSKDTDSKIKLLDVINSMWDAFSTVSNAYTNFLAIDEFASNCNNSLDKACESIERASLSMLTRNDVRNVTSNTTLAIIVARNLSSVKEPRQTVSLSNGKAFPIKRPERLIIGPCGTATQKYPTFLSTKVALQSAVGPVKFQLKINRVSYGRDSSIIIKGDKLRSLKLISNTAYSAIDKAKCSILRRRLDCKIRFISYG</sequence>
<comment type="caution">
    <text evidence="1">The sequence shown here is derived from an EMBL/GenBank/DDBJ whole genome shotgun (WGS) entry which is preliminary data.</text>
</comment>
<proteinExistence type="predicted"/>
<dbReference type="EMBL" id="CM056743">
    <property type="protein sequence ID" value="KAJ8672106.1"/>
    <property type="molecule type" value="Genomic_DNA"/>
</dbReference>
<dbReference type="Proteomes" id="UP001239111">
    <property type="component" value="Chromosome 3"/>
</dbReference>